<dbReference type="EMBL" id="FN545156">
    <property type="protein sequence ID" value="CBA71641.1"/>
    <property type="molecule type" value="Genomic_DNA"/>
</dbReference>
<proteinExistence type="predicted"/>
<sequence length="57" mass="6928">MRVRRFILLHLRIQFILFSDKTQYSDILPTLKSNALLINMHNMRLFAKIKTDFYTKL</sequence>
<reference evidence="1" key="1">
    <citation type="journal article" date="2010" name="Insect Mol. Biol.">
        <title>The draft genome sequence of Arsenophonus nasoniae, son-killer bacterium of Nasonia vitripennis, reveals genes associated with virulence and symbiosis.</title>
        <authorList>
            <person name="Wilkes T."/>
            <person name="Darby A.C."/>
            <person name="Choi J."/>
            <person name="Colborne J.K."/>
            <person name="Werren J.H."/>
            <person name="Hurst G.D.D."/>
        </authorList>
    </citation>
    <scope>NUCLEOTIDE SEQUENCE</scope>
</reference>
<organism evidence="1">
    <name type="scientific">Arsenophonus nasoniae</name>
    <name type="common">son-killer infecting Nasonia vitripennis</name>
    <dbReference type="NCBI Taxonomy" id="638"/>
    <lineage>
        <taxon>Bacteria</taxon>
        <taxon>Pseudomonadati</taxon>
        <taxon>Pseudomonadota</taxon>
        <taxon>Gammaproteobacteria</taxon>
        <taxon>Enterobacterales</taxon>
        <taxon>Morganellaceae</taxon>
        <taxon>Arsenophonus</taxon>
    </lineage>
</organism>
<gene>
    <name evidence="1" type="ORF">ARN_03310</name>
</gene>
<protein>
    <submittedName>
        <fullName evidence="1">Uncharacterized protein</fullName>
    </submittedName>
</protein>
<accession>D2TWB0</accession>
<evidence type="ECO:0000313" key="1">
    <source>
        <dbReference type="EMBL" id="CBA71641.1"/>
    </source>
</evidence>
<dbReference type="AlphaFoldDB" id="D2TWB0"/>
<name>D2TWB0_9GAMM</name>